<feature type="transmembrane region" description="Helical" evidence="1">
    <location>
        <begin position="232"/>
        <end position="249"/>
    </location>
</feature>
<feature type="transmembrane region" description="Helical" evidence="1">
    <location>
        <begin position="193"/>
        <end position="212"/>
    </location>
</feature>
<dbReference type="RefSeq" id="WP_270075473.1">
    <property type="nucleotide sequence ID" value="NZ_CP115174.1"/>
</dbReference>
<feature type="transmembrane region" description="Helical" evidence="1">
    <location>
        <begin position="163"/>
        <end position="186"/>
    </location>
</feature>
<gene>
    <name evidence="2" type="ORF">PBT88_11430</name>
</gene>
<accession>A0ABY7NHM3</accession>
<dbReference type="Proteomes" id="UP001210865">
    <property type="component" value="Chromosome"/>
</dbReference>
<evidence type="ECO:0000256" key="1">
    <source>
        <dbReference type="SAM" id="Phobius"/>
    </source>
</evidence>
<feature type="transmembrane region" description="Helical" evidence="1">
    <location>
        <begin position="126"/>
        <end position="151"/>
    </location>
</feature>
<feature type="transmembrane region" description="Helical" evidence="1">
    <location>
        <begin position="28"/>
        <end position="47"/>
    </location>
</feature>
<sequence>MLIYWAFMGFACFMAMIEQGVERVSHRVNFIWVMFTIALALFIGGRWKTGGDWGNYYVNLEPFYQMRLGEAAASSKDVGFTLLEIIAAEFTTGIVVITMFSGIVMAVALLIFCLRQPRPWLCMAVAFPYLVVVCGMGYIRQGIAISFIMVGLTALDRDRIERYIGWVMAGAMFHATALAMIPLGAVVSKKNRLLVIAMVGAITLLAYHYLIASRADNLVTNYVDVEAESSGALVRSLMGALPGAIFLVFRKNFGLSGSALLAWMALSAAAIATVPAVLLYPSSTVVDRLGLYLLPVQCFVYARAPDALARNAQQRLFFAIGTLLLYIVVFFTFINYSDHAKSWVPYRFYLFEDGICLECGGPDRSY</sequence>
<name>A0ABY7NHM3_9SPHN</name>
<keyword evidence="1" id="KW-0812">Transmembrane</keyword>
<evidence type="ECO:0000313" key="3">
    <source>
        <dbReference type="Proteomes" id="UP001210865"/>
    </source>
</evidence>
<feature type="transmembrane region" description="Helical" evidence="1">
    <location>
        <begin position="261"/>
        <end position="280"/>
    </location>
</feature>
<keyword evidence="1" id="KW-1133">Transmembrane helix</keyword>
<dbReference type="Pfam" id="PF14897">
    <property type="entry name" value="EpsG"/>
    <property type="match status" value="1"/>
</dbReference>
<feature type="transmembrane region" description="Helical" evidence="1">
    <location>
        <begin position="316"/>
        <end position="336"/>
    </location>
</feature>
<keyword evidence="3" id="KW-1185">Reference proteome</keyword>
<proteinExistence type="predicted"/>
<protein>
    <submittedName>
        <fullName evidence="2">EpsG family protein</fullName>
    </submittedName>
</protein>
<feature type="transmembrane region" description="Helical" evidence="1">
    <location>
        <begin position="6"/>
        <end position="21"/>
    </location>
</feature>
<organism evidence="2 3">
    <name type="scientific">Sphingomonas abietis</name>
    <dbReference type="NCBI Taxonomy" id="3012344"/>
    <lineage>
        <taxon>Bacteria</taxon>
        <taxon>Pseudomonadati</taxon>
        <taxon>Pseudomonadota</taxon>
        <taxon>Alphaproteobacteria</taxon>
        <taxon>Sphingomonadales</taxon>
        <taxon>Sphingomonadaceae</taxon>
        <taxon>Sphingomonas</taxon>
    </lineage>
</organism>
<evidence type="ECO:0000313" key="2">
    <source>
        <dbReference type="EMBL" id="WBO20823.1"/>
    </source>
</evidence>
<dbReference type="EMBL" id="CP115174">
    <property type="protein sequence ID" value="WBO20823.1"/>
    <property type="molecule type" value="Genomic_DNA"/>
</dbReference>
<keyword evidence="1" id="KW-0472">Membrane</keyword>
<feature type="transmembrane region" description="Helical" evidence="1">
    <location>
        <begin position="90"/>
        <end position="114"/>
    </location>
</feature>
<reference evidence="2 3" key="1">
    <citation type="submission" date="2022-12" db="EMBL/GenBank/DDBJ databases">
        <title>Sphingomonas abieness sp. nov., an endophytic bacterium isolated from Abies koreana.</title>
        <authorList>
            <person name="Jiang L."/>
            <person name="Lee J."/>
        </authorList>
    </citation>
    <scope>NUCLEOTIDE SEQUENCE [LARGE SCALE GENOMIC DNA]</scope>
    <source>
        <strain evidence="3">PAMB 00755</strain>
    </source>
</reference>
<dbReference type="InterPro" id="IPR049458">
    <property type="entry name" value="EpsG-like"/>
</dbReference>